<dbReference type="EMBL" id="JAGFNK010000139">
    <property type="protein sequence ID" value="KAI9507126.1"/>
    <property type="molecule type" value="Genomic_DNA"/>
</dbReference>
<comment type="caution">
    <text evidence="1">The sequence shown here is derived from an EMBL/GenBank/DDBJ whole genome shotgun (WGS) entry which is preliminary data.</text>
</comment>
<proteinExistence type="predicted"/>
<gene>
    <name evidence="1" type="ORF">F5148DRAFT_981825</name>
</gene>
<reference evidence="1" key="1">
    <citation type="submission" date="2021-03" db="EMBL/GenBank/DDBJ databases">
        <title>Evolutionary priming and transition to the ectomycorrhizal habit in an iconic lineage of mushroom-forming fungi: is preadaptation a requirement?</title>
        <authorList>
            <consortium name="DOE Joint Genome Institute"/>
            <person name="Looney B.P."/>
            <person name="Miyauchi S."/>
            <person name="Morin E."/>
            <person name="Drula E."/>
            <person name="Courty P.E."/>
            <person name="Chicoki N."/>
            <person name="Fauchery L."/>
            <person name="Kohler A."/>
            <person name="Kuo A."/>
            <person name="LaButti K."/>
            <person name="Pangilinan J."/>
            <person name="Lipzen A."/>
            <person name="Riley R."/>
            <person name="Andreopoulos W."/>
            <person name="He G."/>
            <person name="Johnson J."/>
            <person name="Barry K.W."/>
            <person name="Grigoriev I.V."/>
            <person name="Nagy L."/>
            <person name="Hibbett D."/>
            <person name="Henrissat B."/>
            <person name="Matheny P.B."/>
            <person name="Labbe J."/>
            <person name="Martin A.F."/>
        </authorList>
    </citation>
    <scope>NUCLEOTIDE SEQUENCE</scope>
    <source>
        <strain evidence="1">BPL698</strain>
    </source>
</reference>
<sequence length="199" mass="21034">MDYHAPTTDEMEEILLSCRYGDVDDVTSFIHRFGTGPLSEARDENGNTVLHMASANGHVELLVDVLLPIVPQSLLSAQNRAGSTALHWAALNSQLATARALVDCPRGPGIDLIDIKNSAGRSPLGEAEAAGWDDGAKWMIEVMRLDNVGQADGDAPSGGDLANVEYEAPDTDGQVTRMSPAATEKTEDTEGPPSSGFSS</sequence>
<name>A0ACC0U6U6_9AGAM</name>
<accession>A0ACC0U6U6</accession>
<organism evidence="1 2">
    <name type="scientific">Russula earlei</name>
    <dbReference type="NCBI Taxonomy" id="71964"/>
    <lineage>
        <taxon>Eukaryota</taxon>
        <taxon>Fungi</taxon>
        <taxon>Dikarya</taxon>
        <taxon>Basidiomycota</taxon>
        <taxon>Agaricomycotina</taxon>
        <taxon>Agaricomycetes</taxon>
        <taxon>Russulales</taxon>
        <taxon>Russulaceae</taxon>
        <taxon>Russula</taxon>
    </lineage>
</organism>
<protein>
    <submittedName>
        <fullName evidence="1">Uncharacterized protein</fullName>
    </submittedName>
</protein>
<keyword evidence="2" id="KW-1185">Reference proteome</keyword>
<dbReference type="Proteomes" id="UP001207468">
    <property type="component" value="Unassembled WGS sequence"/>
</dbReference>
<evidence type="ECO:0000313" key="1">
    <source>
        <dbReference type="EMBL" id="KAI9507126.1"/>
    </source>
</evidence>
<evidence type="ECO:0000313" key="2">
    <source>
        <dbReference type="Proteomes" id="UP001207468"/>
    </source>
</evidence>